<evidence type="ECO:0000259" key="8">
    <source>
        <dbReference type="SMART" id="SM01370"/>
    </source>
</evidence>
<comment type="similarity">
    <text evidence="2">Belongs to the TAF7 family.</text>
</comment>
<evidence type="ECO:0000313" key="9">
    <source>
        <dbReference type="EMBL" id="EPE36465.1"/>
    </source>
</evidence>
<dbReference type="KEGG" id="glz:GLAREA_05803"/>
<dbReference type="Pfam" id="PF04658">
    <property type="entry name" value="TAFII55_N"/>
    <property type="match status" value="1"/>
</dbReference>
<feature type="compositionally biased region" description="Polar residues" evidence="7">
    <location>
        <begin position="11"/>
        <end position="24"/>
    </location>
</feature>
<dbReference type="CDD" id="cd08047">
    <property type="entry name" value="TAF7"/>
    <property type="match status" value="1"/>
</dbReference>
<evidence type="ECO:0000256" key="5">
    <source>
        <dbReference type="ARBA" id="ARBA00023242"/>
    </source>
</evidence>
<evidence type="ECO:0000313" key="10">
    <source>
        <dbReference type="Proteomes" id="UP000016922"/>
    </source>
</evidence>
<dbReference type="Proteomes" id="UP000016922">
    <property type="component" value="Unassembled WGS sequence"/>
</dbReference>
<feature type="domain" description="TAFII55 protein conserved region" evidence="8">
    <location>
        <begin position="156"/>
        <end position="318"/>
    </location>
</feature>
<dbReference type="SMART" id="SM01370">
    <property type="entry name" value="TAFII55_N"/>
    <property type="match status" value="1"/>
</dbReference>
<reference evidence="9 10" key="1">
    <citation type="journal article" date="2013" name="BMC Genomics">
        <title>Genomics-driven discovery of the pneumocandin biosynthetic gene cluster in the fungus Glarea lozoyensis.</title>
        <authorList>
            <person name="Chen L."/>
            <person name="Yue Q."/>
            <person name="Zhang X."/>
            <person name="Xiang M."/>
            <person name="Wang C."/>
            <person name="Li S."/>
            <person name="Che Y."/>
            <person name="Ortiz-Lopez F.J."/>
            <person name="Bills G.F."/>
            <person name="Liu X."/>
            <person name="An Z."/>
        </authorList>
    </citation>
    <scope>NUCLEOTIDE SEQUENCE [LARGE SCALE GENOMIC DNA]</scope>
    <source>
        <strain evidence="10">ATCC 20868 / MF5171</strain>
    </source>
</reference>
<evidence type="ECO:0000256" key="6">
    <source>
        <dbReference type="SAM" id="Coils"/>
    </source>
</evidence>
<dbReference type="AlphaFoldDB" id="S3DFB9"/>
<sequence length="510" mass="55953">MSLKLKLKVNTGGQPKSPSVATPQTPVPMSAITPGGSRPKLKFNTNKSVPPTPAAVEELKPKKTKAGRAPKPSAKILASKKREREGSDSEDEGSTIAVHAPPKKVKLNLGPKTPLSAISASTPILLKPKLKGKPPKRTAGEGYDSEASDREIDPAIEEEFILRMMPGEDCEYLRAAINDKKIGVPISQGGPNIQMKFFHSEGRRAAVIIKGRPYAATLVDLPCIIEGMKSWDKRGWWKTADICQMLWVFAKVDKEEQAKTIPLPSIIDKETHQYPHGITPPLHFARKRRFRKGISRNAIEAVEDAIEKLLAADDAAISTRFEMIDPDMGRASQMYSPAPGSSPGRAQLDEDEYSEDDAEGEEDDNPEGYFGHIPQPMVEEDGDIDPDLEADLEAAFDAEEEIEAETPISAAEPAPVPEEDSGDESIEGDDGEDDDEDDDAEIDEDEKARLAQIQGTKEDIEDLMKQIEMAQAQLAVQNNPILRRRVEENVRKLKAEVQLKKSSIGEGDDD</sequence>
<keyword evidence="6" id="KW-0175">Coiled coil</keyword>
<dbReference type="GeneID" id="19464857"/>
<evidence type="ECO:0000256" key="3">
    <source>
        <dbReference type="ARBA" id="ARBA00023015"/>
    </source>
</evidence>
<dbReference type="RefSeq" id="XP_008077283.1">
    <property type="nucleotide sequence ID" value="XM_008079092.1"/>
</dbReference>
<feature type="region of interest" description="Disordered" evidence="7">
    <location>
        <begin position="329"/>
        <end position="384"/>
    </location>
</feature>
<organism evidence="9 10">
    <name type="scientific">Glarea lozoyensis (strain ATCC 20868 / MF5171)</name>
    <dbReference type="NCBI Taxonomy" id="1116229"/>
    <lineage>
        <taxon>Eukaryota</taxon>
        <taxon>Fungi</taxon>
        <taxon>Dikarya</taxon>
        <taxon>Ascomycota</taxon>
        <taxon>Pezizomycotina</taxon>
        <taxon>Leotiomycetes</taxon>
        <taxon>Helotiales</taxon>
        <taxon>Helotiaceae</taxon>
        <taxon>Glarea</taxon>
    </lineage>
</organism>
<feature type="region of interest" description="Disordered" evidence="7">
    <location>
        <begin position="127"/>
        <end position="148"/>
    </location>
</feature>
<dbReference type="GO" id="GO:0051123">
    <property type="term" value="P:RNA polymerase II preinitiation complex assembly"/>
    <property type="evidence" value="ECO:0007669"/>
    <property type="project" value="TreeGrafter"/>
</dbReference>
<evidence type="ECO:0000256" key="7">
    <source>
        <dbReference type="SAM" id="MobiDB-lite"/>
    </source>
</evidence>
<protein>
    <recommendedName>
        <fullName evidence="8">TAFII55 protein conserved region domain-containing protein</fullName>
    </recommendedName>
</protein>
<feature type="region of interest" description="Disordered" evidence="7">
    <location>
        <begin position="1"/>
        <end position="99"/>
    </location>
</feature>
<dbReference type="PANTHER" id="PTHR12228:SF0">
    <property type="entry name" value="TATA-BOX BINDING PROTEIN ASSOCIATED FACTOR 7"/>
    <property type="match status" value="1"/>
</dbReference>
<dbReference type="EMBL" id="KE145353">
    <property type="protein sequence ID" value="EPE36465.1"/>
    <property type="molecule type" value="Genomic_DNA"/>
</dbReference>
<dbReference type="InterPro" id="IPR006751">
    <property type="entry name" value="TAFII55_prot_cons_reg"/>
</dbReference>
<dbReference type="InterPro" id="IPR037817">
    <property type="entry name" value="TAF7"/>
</dbReference>
<feature type="coiled-coil region" evidence="6">
    <location>
        <begin position="450"/>
        <end position="503"/>
    </location>
</feature>
<dbReference type="PANTHER" id="PTHR12228">
    <property type="entry name" value="TRANSCRIPTION INITIATION FACTOR TFIID 55 KD SUBUNIT-RELATED"/>
    <property type="match status" value="1"/>
</dbReference>
<evidence type="ECO:0000256" key="1">
    <source>
        <dbReference type="ARBA" id="ARBA00004123"/>
    </source>
</evidence>
<evidence type="ECO:0000256" key="4">
    <source>
        <dbReference type="ARBA" id="ARBA00023163"/>
    </source>
</evidence>
<evidence type="ECO:0000256" key="2">
    <source>
        <dbReference type="ARBA" id="ARBA00009368"/>
    </source>
</evidence>
<keyword evidence="10" id="KW-1185">Reference proteome</keyword>
<dbReference type="eggNOG" id="KOG4011">
    <property type="taxonomic scope" value="Eukaryota"/>
</dbReference>
<dbReference type="HOGENOM" id="CLU_016434_1_1_1"/>
<gene>
    <name evidence="9" type="ORF">GLAREA_05803</name>
</gene>
<accession>S3DFB9</accession>
<feature type="region of interest" description="Disordered" evidence="7">
    <location>
        <begin position="402"/>
        <end position="449"/>
    </location>
</feature>
<feature type="compositionally biased region" description="Acidic residues" evidence="7">
    <location>
        <begin position="417"/>
        <end position="445"/>
    </location>
</feature>
<proteinExistence type="inferred from homology"/>
<comment type="subcellular location">
    <subcellularLocation>
        <location evidence="1">Nucleus</location>
    </subcellularLocation>
</comment>
<keyword evidence="3" id="KW-0805">Transcription regulation</keyword>
<dbReference type="OMA" id="KWEKMQN"/>
<dbReference type="GO" id="GO:0005669">
    <property type="term" value="C:transcription factor TFIID complex"/>
    <property type="evidence" value="ECO:0007669"/>
    <property type="project" value="InterPro"/>
</dbReference>
<dbReference type="STRING" id="1116229.S3DFB9"/>
<keyword evidence="5" id="KW-0539">Nucleus</keyword>
<name>S3DFB9_GLAL2</name>
<dbReference type="GO" id="GO:0016251">
    <property type="term" value="F:RNA polymerase II general transcription initiation factor activity"/>
    <property type="evidence" value="ECO:0007669"/>
    <property type="project" value="TreeGrafter"/>
</dbReference>
<dbReference type="OrthoDB" id="153872at2759"/>
<keyword evidence="4" id="KW-0804">Transcription</keyword>
<feature type="compositionally biased region" description="Acidic residues" evidence="7">
    <location>
        <begin position="349"/>
        <end position="366"/>
    </location>
</feature>